<dbReference type="GO" id="GO:0016705">
    <property type="term" value="F:oxidoreductase activity, acting on paired donors, with incorporation or reduction of molecular oxygen"/>
    <property type="evidence" value="ECO:0007669"/>
    <property type="project" value="InterPro"/>
</dbReference>
<dbReference type="InterPro" id="IPR010971">
    <property type="entry name" value="UbiH/COQ6"/>
</dbReference>
<keyword evidence="7" id="KW-0503">Monooxygenase</keyword>
<feature type="domain" description="FAD-binding" evidence="8">
    <location>
        <begin position="12"/>
        <end position="329"/>
    </location>
</feature>
<protein>
    <submittedName>
        <fullName evidence="9">2-octaprenyl-3-methyl-6-methoxy-1,4-benzoquinol hydroxylase</fullName>
    </submittedName>
</protein>
<comment type="caution">
    <text evidence="9">The sequence shown here is derived from an EMBL/GenBank/DDBJ whole genome shotgun (WGS) entry which is preliminary data.</text>
</comment>
<dbReference type="PATRIC" id="fig|1280953.3.peg.2195"/>
<dbReference type="GO" id="GO:0004497">
    <property type="term" value="F:monooxygenase activity"/>
    <property type="evidence" value="ECO:0007669"/>
    <property type="project" value="UniProtKB-KW"/>
</dbReference>
<dbReference type="InterPro" id="IPR051205">
    <property type="entry name" value="UbiH/COQ6_monooxygenase"/>
</dbReference>
<keyword evidence="5" id="KW-0274">FAD</keyword>
<dbReference type="AlphaFoldDB" id="A0A059G610"/>
<dbReference type="SUPFAM" id="SSF51905">
    <property type="entry name" value="FAD/NAD(P)-binding domain"/>
    <property type="match status" value="1"/>
</dbReference>
<dbReference type="NCBIfam" id="TIGR01988">
    <property type="entry name" value="Ubi-OHases"/>
    <property type="match status" value="1"/>
</dbReference>
<dbReference type="PRINTS" id="PR00420">
    <property type="entry name" value="RNGMNOXGNASE"/>
</dbReference>
<dbReference type="InterPro" id="IPR002938">
    <property type="entry name" value="FAD-bd"/>
</dbReference>
<dbReference type="eggNOG" id="COG0654">
    <property type="taxonomic scope" value="Bacteria"/>
</dbReference>
<dbReference type="EMBL" id="ARYL01000015">
    <property type="protein sequence ID" value="KDA02261.1"/>
    <property type="molecule type" value="Genomic_DNA"/>
</dbReference>
<evidence type="ECO:0000256" key="3">
    <source>
        <dbReference type="ARBA" id="ARBA00005349"/>
    </source>
</evidence>
<organism evidence="9 10">
    <name type="scientific">Hyphomonas oceanitis SCH89</name>
    <dbReference type="NCBI Taxonomy" id="1280953"/>
    <lineage>
        <taxon>Bacteria</taxon>
        <taxon>Pseudomonadati</taxon>
        <taxon>Pseudomonadota</taxon>
        <taxon>Alphaproteobacteria</taxon>
        <taxon>Hyphomonadales</taxon>
        <taxon>Hyphomonadaceae</taxon>
        <taxon>Hyphomonas</taxon>
    </lineage>
</organism>
<reference evidence="9 10" key="1">
    <citation type="journal article" date="2014" name="Antonie Van Leeuwenhoek">
        <title>Hyphomonas beringensis sp. nov. and Hyphomonas chukchiensis sp. nov., isolated from surface seawater of the Bering Sea and Chukchi Sea.</title>
        <authorList>
            <person name="Li C."/>
            <person name="Lai Q."/>
            <person name="Li G."/>
            <person name="Dong C."/>
            <person name="Wang J."/>
            <person name="Liao Y."/>
            <person name="Shao Z."/>
        </authorList>
    </citation>
    <scope>NUCLEOTIDE SEQUENCE [LARGE SCALE GENOMIC DNA]</scope>
    <source>
        <strain evidence="9 10">SCH89</strain>
    </source>
</reference>
<gene>
    <name evidence="9" type="ORF">HOC_10883</name>
</gene>
<evidence type="ECO:0000259" key="8">
    <source>
        <dbReference type="Pfam" id="PF01494"/>
    </source>
</evidence>
<dbReference type="PANTHER" id="PTHR43876">
    <property type="entry name" value="UBIQUINONE BIOSYNTHESIS MONOOXYGENASE COQ6, MITOCHONDRIAL"/>
    <property type="match status" value="1"/>
</dbReference>
<dbReference type="RefSeq" id="WP_241766976.1">
    <property type="nucleotide sequence ID" value="NZ_ARYL01000015.1"/>
</dbReference>
<dbReference type="InterPro" id="IPR036188">
    <property type="entry name" value="FAD/NAD-bd_sf"/>
</dbReference>
<comment type="similarity">
    <text evidence="3">Belongs to the UbiH/COQ6 family.</text>
</comment>
<comment type="pathway">
    <text evidence="2">Cofactor biosynthesis; ubiquinone biosynthesis.</text>
</comment>
<evidence type="ECO:0000256" key="7">
    <source>
        <dbReference type="ARBA" id="ARBA00023033"/>
    </source>
</evidence>
<dbReference type="STRING" id="1280953.HOC_10883"/>
<accession>A0A059G610</accession>
<evidence type="ECO:0000313" key="9">
    <source>
        <dbReference type="EMBL" id="KDA02261.1"/>
    </source>
</evidence>
<dbReference type="PANTHER" id="PTHR43876:SF7">
    <property type="entry name" value="UBIQUINONE BIOSYNTHESIS MONOOXYGENASE COQ6, MITOCHONDRIAL"/>
    <property type="match status" value="1"/>
</dbReference>
<evidence type="ECO:0000256" key="2">
    <source>
        <dbReference type="ARBA" id="ARBA00004749"/>
    </source>
</evidence>
<dbReference type="Pfam" id="PF01494">
    <property type="entry name" value="FAD_binding_3"/>
    <property type="match status" value="1"/>
</dbReference>
<evidence type="ECO:0000256" key="5">
    <source>
        <dbReference type="ARBA" id="ARBA00022827"/>
    </source>
</evidence>
<evidence type="ECO:0000256" key="1">
    <source>
        <dbReference type="ARBA" id="ARBA00001974"/>
    </source>
</evidence>
<dbReference type="Gene3D" id="3.50.50.60">
    <property type="entry name" value="FAD/NAD(P)-binding domain"/>
    <property type="match status" value="2"/>
</dbReference>
<dbReference type="GO" id="GO:0071949">
    <property type="term" value="F:FAD binding"/>
    <property type="evidence" value="ECO:0007669"/>
    <property type="project" value="InterPro"/>
</dbReference>
<proteinExistence type="inferred from homology"/>
<keyword evidence="4" id="KW-0285">Flavoprotein</keyword>
<dbReference type="UniPathway" id="UPA00232"/>
<dbReference type="Proteomes" id="UP000024942">
    <property type="component" value="Unassembled WGS sequence"/>
</dbReference>
<evidence type="ECO:0000256" key="4">
    <source>
        <dbReference type="ARBA" id="ARBA00022630"/>
    </source>
</evidence>
<evidence type="ECO:0000256" key="6">
    <source>
        <dbReference type="ARBA" id="ARBA00023002"/>
    </source>
</evidence>
<evidence type="ECO:0000313" key="10">
    <source>
        <dbReference type="Proteomes" id="UP000024942"/>
    </source>
</evidence>
<dbReference type="GO" id="GO:0006744">
    <property type="term" value="P:ubiquinone biosynthetic process"/>
    <property type="evidence" value="ECO:0007669"/>
    <property type="project" value="UniProtKB-UniPathway"/>
</dbReference>
<keyword evidence="10" id="KW-1185">Reference proteome</keyword>
<sequence length="412" mass="43485">MTEISDSSSLKVELAIIGAGPVGTSLAILAARAGFTTLLVDARDPDAAPPQDTRNFAIVRGSWRLLGATGVHQALAGQTEPLLGLEATDGGRHWFGAPSVLFDTVDLPEDDQGEPLGQMVPAAALQAALDTVAADEPNLTWWRNTRFAGLTTGPAHALITMEDGRTVLAGLVAACDGVNSGVRKALGITTEGRAYGKSVFAADVKLSRPHEGLARQLFTPEGPFATLPLPGNRANLAWYMKTGAAEAMAKQPVDAIEAELNARFSNFAGPMTLDGPPLAYPLHLKLATRLVAQRGALLGDAAHRINPLAGQGLNLGFKDVGALIDVMTESRSVGLDPGSDTSLQRYQQWRRFDAATAAMFMDVVDRAFSNDNAILKPLRGLALTAASRIGPIRRAMARQASADQPSLPSLMR</sequence>
<name>A0A059G610_9PROT</name>
<comment type="cofactor">
    <cofactor evidence="1">
        <name>FAD</name>
        <dbReference type="ChEBI" id="CHEBI:57692"/>
    </cofactor>
</comment>
<keyword evidence="6" id="KW-0560">Oxidoreductase</keyword>